<evidence type="ECO:0000259" key="8">
    <source>
        <dbReference type="PROSITE" id="PS50928"/>
    </source>
</evidence>
<feature type="transmembrane region" description="Helical" evidence="7">
    <location>
        <begin position="120"/>
        <end position="147"/>
    </location>
</feature>
<keyword evidence="6 7" id="KW-0472">Membrane</keyword>
<evidence type="ECO:0000256" key="1">
    <source>
        <dbReference type="ARBA" id="ARBA00004651"/>
    </source>
</evidence>
<dbReference type="PANTHER" id="PTHR43227">
    <property type="entry name" value="BLL4140 PROTEIN"/>
    <property type="match status" value="1"/>
</dbReference>
<feature type="domain" description="ABC transmembrane type-1" evidence="8">
    <location>
        <begin position="82"/>
        <end position="297"/>
    </location>
</feature>
<evidence type="ECO:0000256" key="5">
    <source>
        <dbReference type="ARBA" id="ARBA00022989"/>
    </source>
</evidence>
<reference evidence="9" key="2">
    <citation type="submission" date="2021-04" db="EMBL/GenBank/DDBJ databases">
        <authorList>
            <person name="Gilroy R."/>
        </authorList>
    </citation>
    <scope>NUCLEOTIDE SEQUENCE</scope>
    <source>
        <strain evidence="9">CHK192-19661</strain>
    </source>
</reference>
<feature type="transmembrane region" description="Helical" evidence="7">
    <location>
        <begin position="217"/>
        <end position="238"/>
    </location>
</feature>
<proteinExistence type="inferred from homology"/>
<feature type="transmembrane region" description="Helical" evidence="7">
    <location>
        <begin position="278"/>
        <end position="297"/>
    </location>
</feature>
<protein>
    <submittedName>
        <fullName evidence="9">Sugar ABC transporter permease</fullName>
    </submittedName>
</protein>
<feature type="transmembrane region" description="Helical" evidence="7">
    <location>
        <begin position="12"/>
        <end position="33"/>
    </location>
</feature>
<comment type="subcellular location">
    <subcellularLocation>
        <location evidence="1 7">Cell membrane</location>
        <topology evidence="1 7">Multi-pass membrane protein</topology>
    </subcellularLocation>
</comment>
<dbReference type="PROSITE" id="PS50928">
    <property type="entry name" value="ABC_TM1"/>
    <property type="match status" value="1"/>
</dbReference>
<gene>
    <name evidence="9" type="ORF">H9726_02620</name>
</gene>
<comment type="similarity">
    <text evidence="7">Belongs to the binding-protein-dependent transport system permease family.</text>
</comment>
<keyword evidence="4 7" id="KW-0812">Transmembrane</keyword>
<evidence type="ECO:0000256" key="2">
    <source>
        <dbReference type="ARBA" id="ARBA00022448"/>
    </source>
</evidence>
<dbReference type="GO" id="GO:0055085">
    <property type="term" value="P:transmembrane transport"/>
    <property type="evidence" value="ECO:0007669"/>
    <property type="project" value="InterPro"/>
</dbReference>
<dbReference type="GO" id="GO:0005886">
    <property type="term" value="C:plasma membrane"/>
    <property type="evidence" value="ECO:0007669"/>
    <property type="project" value="UniProtKB-SubCell"/>
</dbReference>
<evidence type="ECO:0000256" key="7">
    <source>
        <dbReference type="RuleBase" id="RU363032"/>
    </source>
</evidence>
<dbReference type="Pfam" id="PF00528">
    <property type="entry name" value="BPD_transp_1"/>
    <property type="match status" value="1"/>
</dbReference>
<keyword evidence="2 7" id="KW-0813">Transport</keyword>
<dbReference type="InterPro" id="IPR000515">
    <property type="entry name" value="MetI-like"/>
</dbReference>
<reference evidence="9" key="1">
    <citation type="journal article" date="2021" name="PeerJ">
        <title>Extensive microbial diversity within the chicken gut microbiome revealed by metagenomics and culture.</title>
        <authorList>
            <person name="Gilroy R."/>
            <person name="Ravi A."/>
            <person name="Getino M."/>
            <person name="Pursley I."/>
            <person name="Horton D.L."/>
            <person name="Alikhan N.F."/>
            <person name="Baker D."/>
            <person name="Gharbi K."/>
            <person name="Hall N."/>
            <person name="Watson M."/>
            <person name="Adriaenssens E.M."/>
            <person name="Foster-Nyarko E."/>
            <person name="Jarju S."/>
            <person name="Secka A."/>
            <person name="Antonio M."/>
            <person name="Oren A."/>
            <person name="Chaudhuri R.R."/>
            <person name="La Ragione R."/>
            <person name="Hildebrand F."/>
            <person name="Pallen M.J."/>
        </authorList>
    </citation>
    <scope>NUCLEOTIDE SEQUENCE</scope>
    <source>
        <strain evidence="9">CHK192-19661</strain>
    </source>
</reference>
<evidence type="ECO:0000313" key="10">
    <source>
        <dbReference type="Proteomes" id="UP000824025"/>
    </source>
</evidence>
<feature type="transmembrane region" description="Helical" evidence="7">
    <location>
        <begin position="86"/>
        <end position="108"/>
    </location>
</feature>
<feature type="transmembrane region" description="Helical" evidence="7">
    <location>
        <begin position="167"/>
        <end position="187"/>
    </location>
</feature>
<dbReference type="AlphaFoldDB" id="A0A9D2D650"/>
<sequence length="310" mass="34125">MTKIGSVKIKNWAFCYAMVAIAVVHFAIFWVAVNINSILMAFQTFTGYDSLTGVPMYGWSAGNFTRLFEEFGRPGSDLSVSVLNTLKYFACSAFLVTPLSCIISYFLFKKVPGGKFFRFVFFLPNIISAVVLVTVFKNIVGFGGPLYQMVYAVSGYRMPNLFNDPGTATPAILFYTSWTGFGVNMLLYQAAMNRIPEDVIEVGKLEGIGWAREMFQICLPMIWPTLSTTVVLLFVGLFNTSGPVMLFTSRGQTASSNATNTLAFWIYGKANQGDQANYGSAAGLFFTAISLPVAIAVNKLMDKFGSNTEY</sequence>
<keyword evidence="3" id="KW-1003">Cell membrane</keyword>
<dbReference type="InterPro" id="IPR050809">
    <property type="entry name" value="UgpAE/MalFG_permease"/>
</dbReference>
<dbReference type="EMBL" id="DXCF01000014">
    <property type="protein sequence ID" value="HIZ09362.1"/>
    <property type="molecule type" value="Genomic_DNA"/>
</dbReference>
<dbReference type="InterPro" id="IPR035906">
    <property type="entry name" value="MetI-like_sf"/>
</dbReference>
<accession>A0A9D2D650</accession>
<dbReference type="PANTHER" id="PTHR43227:SF11">
    <property type="entry name" value="BLL4140 PROTEIN"/>
    <property type="match status" value="1"/>
</dbReference>
<evidence type="ECO:0000256" key="3">
    <source>
        <dbReference type="ARBA" id="ARBA00022475"/>
    </source>
</evidence>
<name>A0A9D2D650_9FIRM</name>
<organism evidence="9 10">
    <name type="scientific">Candidatus Borkfalkia avicola</name>
    <dbReference type="NCBI Taxonomy" id="2838503"/>
    <lineage>
        <taxon>Bacteria</taxon>
        <taxon>Bacillati</taxon>
        <taxon>Bacillota</taxon>
        <taxon>Clostridia</taxon>
        <taxon>Christensenellales</taxon>
        <taxon>Christensenellaceae</taxon>
        <taxon>Candidatus Borkfalkia</taxon>
    </lineage>
</organism>
<evidence type="ECO:0000256" key="4">
    <source>
        <dbReference type="ARBA" id="ARBA00022692"/>
    </source>
</evidence>
<dbReference type="Gene3D" id="1.10.3720.10">
    <property type="entry name" value="MetI-like"/>
    <property type="match status" value="1"/>
</dbReference>
<dbReference type="SUPFAM" id="SSF161098">
    <property type="entry name" value="MetI-like"/>
    <property type="match status" value="1"/>
</dbReference>
<dbReference type="Proteomes" id="UP000824025">
    <property type="component" value="Unassembled WGS sequence"/>
</dbReference>
<comment type="caution">
    <text evidence="9">The sequence shown here is derived from an EMBL/GenBank/DDBJ whole genome shotgun (WGS) entry which is preliminary data.</text>
</comment>
<evidence type="ECO:0000256" key="6">
    <source>
        <dbReference type="ARBA" id="ARBA00023136"/>
    </source>
</evidence>
<evidence type="ECO:0000313" key="9">
    <source>
        <dbReference type="EMBL" id="HIZ09362.1"/>
    </source>
</evidence>
<keyword evidence="5 7" id="KW-1133">Transmembrane helix</keyword>